<feature type="transmembrane region" description="Helical" evidence="1">
    <location>
        <begin position="173"/>
        <end position="194"/>
    </location>
</feature>
<accession>A0A3D9L065</accession>
<feature type="transmembrane region" description="Helical" evidence="1">
    <location>
        <begin position="262"/>
        <end position="286"/>
    </location>
</feature>
<dbReference type="InterPro" id="IPR007354">
    <property type="entry name" value="CruF-like"/>
</dbReference>
<evidence type="ECO:0000256" key="1">
    <source>
        <dbReference type="SAM" id="Phobius"/>
    </source>
</evidence>
<protein>
    <submittedName>
        <fullName evidence="2">Putative membrane protein</fullName>
    </submittedName>
</protein>
<dbReference type="EMBL" id="QREG01000022">
    <property type="protein sequence ID" value="RED94079.1"/>
    <property type="molecule type" value="Genomic_DNA"/>
</dbReference>
<dbReference type="Pfam" id="PF04240">
    <property type="entry name" value="Caroten_synth"/>
    <property type="match status" value="1"/>
</dbReference>
<dbReference type="PANTHER" id="PTHR39419:SF1">
    <property type="entry name" value="SLL0814 PROTEIN"/>
    <property type="match status" value="1"/>
</dbReference>
<keyword evidence="3" id="KW-1185">Reference proteome</keyword>
<feature type="transmembrane region" description="Helical" evidence="1">
    <location>
        <begin position="7"/>
        <end position="25"/>
    </location>
</feature>
<sequence length="292" mass="33199">MKANRHLVVSLLVFYVITALLKNLLNLTLIIDLWVLIVHLVMGGVTLIHAFQWIGKKNTLVFFLITFVVAWSLESLSIATTFPFGHYYYTDQLLLKLGQVPVIIMFAYFAVGYLSWVMAHVFAGCYGKPYGRGDVFLVPGLAAIIMVAWDMTFDPLSSTIVGLWVWVDGGSYFGVPIQNFAGWYLCVYIIYTLYFLFIRSKQLPVTPRQLESRWFWAYPALAYLIFSVDTITKPFRALLGYDPNAPVPAVNEEVELWMTYDIYYALALVSVFTMTLLGALALVQVYKNADLK</sequence>
<dbReference type="AlphaFoldDB" id="A0A3D9L065"/>
<dbReference type="PANTHER" id="PTHR39419">
    <property type="entry name" value="SLL0814 PROTEIN"/>
    <property type="match status" value="1"/>
</dbReference>
<evidence type="ECO:0000313" key="2">
    <source>
        <dbReference type="EMBL" id="RED94079.1"/>
    </source>
</evidence>
<reference evidence="2 3" key="1">
    <citation type="submission" date="2018-07" db="EMBL/GenBank/DDBJ databases">
        <title>Genomic Encyclopedia of Type Strains, Phase IV (KMG-IV): sequencing the most valuable type-strain genomes for metagenomic binning, comparative biology and taxonomic classification.</title>
        <authorList>
            <person name="Goeker M."/>
        </authorList>
    </citation>
    <scope>NUCLEOTIDE SEQUENCE [LARGE SCALE GENOMIC DNA]</scope>
    <source>
        <strain evidence="2 3">DSM 4134</strain>
    </source>
</reference>
<feature type="transmembrane region" description="Helical" evidence="1">
    <location>
        <begin position="102"/>
        <end position="123"/>
    </location>
</feature>
<name>A0A3D9L065_MARFU</name>
<feature type="transmembrane region" description="Helical" evidence="1">
    <location>
        <begin position="31"/>
        <end position="48"/>
    </location>
</feature>
<dbReference type="RefSeq" id="WP_115869683.1">
    <property type="nucleotide sequence ID" value="NZ_QREG01000022.1"/>
</dbReference>
<gene>
    <name evidence="2" type="ORF">C7460_12220</name>
</gene>
<feature type="transmembrane region" description="Helical" evidence="1">
    <location>
        <begin position="215"/>
        <end position="232"/>
    </location>
</feature>
<dbReference type="OrthoDB" id="9811293at2"/>
<comment type="caution">
    <text evidence="2">The sequence shown here is derived from an EMBL/GenBank/DDBJ whole genome shotgun (WGS) entry which is preliminary data.</text>
</comment>
<feature type="transmembrane region" description="Helical" evidence="1">
    <location>
        <begin position="135"/>
        <end position="153"/>
    </location>
</feature>
<keyword evidence="1" id="KW-0472">Membrane</keyword>
<dbReference type="Proteomes" id="UP000256779">
    <property type="component" value="Unassembled WGS sequence"/>
</dbReference>
<organism evidence="2 3">
    <name type="scientific">Marinoscillum furvescens DSM 4134</name>
    <dbReference type="NCBI Taxonomy" id="1122208"/>
    <lineage>
        <taxon>Bacteria</taxon>
        <taxon>Pseudomonadati</taxon>
        <taxon>Bacteroidota</taxon>
        <taxon>Cytophagia</taxon>
        <taxon>Cytophagales</taxon>
        <taxon>Reichenbachiellaceae</taxon>
        <taxon>Marinoscillum</taxon>
    </lineage>
</organism>
<evidence type="ECO:0000313" key="3">
    <source>
        <dbReference type="Proteomes" id="UP000256779"/>
    </source>
</evidence>
<keyword evidence="1" id="KW-0812">Transmembrane</keyword>
<keyword evidence="1" id="KW-1133">Transmembrane helix</keyword>
<feature type="transmembrane region" description="Helical" evidence="1">
    <location>
        <begin position="60"/>
        <end position="82"/>
    </location>
</feature>
<proteinExistence type="predicted"/>